<dbReference type="InterPro" id="IPR050615">
    <property type="entry name" value="ATP-dep_DNA_Helicase"/>
</dbReference>
<dbReference type="PROSITE" id="PS51192">
    <property type="entry name" value="HELICASE_ATP_BIND_1"/>
    <property type="match status" value="1"/>
</dbReference>
<dbReference type="SUPFAM" id="SSF52540">
    <property type="entry name" value="P-loop containing nucleoside triphosphate hydrolases"/>
    <property type="match status" value="2"/>
</dbReference>
<evidence type="ECO:0000256" key="3">
    <source>
        <dbReference type="ARBA" id="ARBA00022806"/>
    </source>
</evidence>
<evidence type="ECO:0000256" key="4">
    <source>
        <dbReference type="ARBA" id="ARBA00022840"/>
    </source>
</evidence>
<protein>
    <submittedName>
        <fullName evidence="6">Type III restriction protein res subunit</fullName>
    </submittedName>
</protein>
<comment type="caution">
    <text evidence="6">The sequence shown here is derived from an EMBL/GenBank/DDBJ whole genome shotgun (WGS) entry which is preliminary data.</text>
</comment>
<dbReference type="Pfam" id="PF04851">
    <property type="entry name" value="ResIII"/>
    <property type="match status" value="1"/>
</dbReference>
<dbReference type="Pfam" id="PF00271">
    <property type="entry name" value="Helicase_C"/>
    <property type="match status" value="1"/>
</dbReference>
<evidence type="ECO:0000256" key="1">
    <source>
        <dbReference type="ARBA" id="ARBA00022741"/>
    </source>
</evidence>
<keyword evidence="4" id="KW-0067">ATP-binding</keyword>
<keyword evidence="3" id="KW-0347">Helicase</keyword>
<evidence type="ECO:0000259" key="5">
    <source>
        <dbReference type="PROSITE" id="PS51192"/>
    </source>
</evidence>
<dbReference type="eggNOG" id="COG1061">
    <property type="taxonomic scope" value="Bacteria"/>
</dbReference>
<organism evidence="6 7">
    <name type="scientific">Pseudobacteroides cellulosolvens ATCC 35603 = DSM 2933</name>
    <dbReference type="NCBI Taxonomy" id="398512"/>
    <lineage>
        <taxon>Bacteria</taxon>
        <taxon>Bacillati</taxon>
        <taxon>Bacillota</taxon>
        <taxon>Clostridia</taxon>
        <taxon>Eubacteriales</taxon>
        <taxon>Oscillospiraceae</taxon>
        <taxon>Pseudobacteroides</taxon>
    </lineage>
</organism>
<dbReference type="EMBL" id="LGTC01000001">
    <property type="protein sequence ID" value="KNY24823.1"/>
    <property type="molecule type" value="Genomic_DNA"/>
</dbReference>
<sequence>MKVTIDSVLRMKEVPPDILEKIKSELTLKNPQYIKKKQLGLPVWNEPELIKLWNEVDIDNQKIYTLPRGYYARLWEIASTRMKIFDERVGFANHIEFTSKPNLRDYQKPAIDRAFNWQQGTIIMPCGAGKTETALGVVTELKQPTLWITHTMDLLKQSMDRAIERCGLTGDQIGVIQGKKFKVGSHITFATVQTLAKRDLKEIHNIFGCIVIDECHLTFKDQVKARLFESVISQFPAFYRIGITASENRSDGLIETMFHVIGPKIYEVKQETLNELGNVVVPRVEFIDTYFIYNPDQESDGEEKKDEDPDDKEKTLLNVKQMVCEMKMDPERNDLIMSYLRKCTNQDFVIVLGDSLEQLETLRNIVHSDATPSAFVCGETPKKKREKIMEDMRNGKYTYLFATYQLAKLGLDIPRLNKLFLITPKKDKTSIQQGVGRIMRMWEGKETPVVYDFFDYQVKQCVYWAKERRKVYKNLGCQIFGGPKIRGI</sequence>
<keyword evidence="2" id="KW-0378">Hydrolase</keyword>
<dbReference type="Proteomes" id="UP000036923">
    <property type="component" value="Unassembled WGS sequence"/>
</dbReference>
<dbReference type="AlphaFoldDB" id="A0A0L6JGI4"/>
<keyword evidence="7" id="KW-1185">Reference proteome</keyword>
<dbReference type="RefSeq" id="WP_036939381.1">
    <property type="nucleotide sequence ID" value="NZ_JQKC01000009.1"/>
</dbReference>
<proteinExistence type="predicted"/>
<evidence type="ECO:0000313" key="6">
    <source>
        <dbReference type="EMBL" id="KNY24823.1"/>
    </source>
</evidence>
<dbReference type="PANTHER" id="PTHR11274:SF0">
    <property type="entry name" value="GENERAL TRANSCRIPTION AND DNA REPAIR FACTOR IIH HELICASE SUBUNIT XPB"/>
    <property type="match status" value="1"/>
</dbReference>
<dbReference type="PANTHER" id="PTHR11274">
    <property type="entry name" value="RAD25/XP-B DNA REPAIR HELICASE"/>
    <property type="match status" value="1"/>
</dbReference>
<dbReference type="Gene3D" id="3.40.50.300">
    <property type="entry name" value="P-loop containing nucleotide triphosphate hydrolases"/>
    <property type="match status" value="2"/>
</dbReference>
<name>A0A0L6JGI4_9FIRM</name>
<evidence type="ECO:0000313" key="7">
    <source>
        <dbReference type="Proteomes" id="UP000036923"/>
    </source>
</evidence>
<dbReference type="InterPro" id="IPR014001">
    <property type="entry name" value="Helicase_ATP-bd"/>
</dbReference>
<dbReference type="InterPro" id="IPR027417">
    <property type="entry name" value="P-loop_NTPase"/>
</dbReference>
<accession>A0A0L6JGI4</accession>
<dbReference type="GO" id="GO:0005524">
    <property type="term" value="F:ATP binding"/>
    <property type="evidence" value="ECO:0007669"/>
    <property type="project" value="UniProtKB-KW"/>
</dbReference>
<evidence type="ECO:0000256" key="2">
    <source>
        <dbReference type="ARBA" id="ARBA00022801"/>
    </source>
</evidence>
<dbReference type="InterPro" id="IPR001650">
    <property type="entry name" value="Helicase_C-like"/>
</dbReference>
<gene>
    <name evidence="6" type="ORF">Bccel_0080</name>
</gene>
<dbReference type="GO" id="GO:0004386">
    <property type="term" value="F:helicase activity"/>
    <property type="evidence" value="ECO:0007669"/>
    <property type="project" value="UniProtKB-KW"/>
</dbReference>
<keyword evidence="1" id="KW-0547">Nucleotide-binding</keyword>
<reference evidence="7" key="1">
    <citation type="submission" date="2015-07" db="EMBL/GenBank/DDBJ databases">
        <title>Near-Complete Genome Sequence of the Cellulolytic Bacterium Bacteroides (Pseudobacteroides) cellulosolvens ATCC 35603.</title>
        <authorList>
            <person name="Dassa B."/>
            <person name="Utturkar S.M."/>
            <person name="Klingeman D.M."/>
            <person name="Hurt R.A."/>
            <person name="Keller M."/>
            <person name="Xu J."/>
            <person name="Reddy Y.H.K."/>
            <person name="Borovok I."/>
            <person name="Grinberg I.R."/>
            <person name="Lamed R."/>
            <person name="Zhivin O."/>
            <person name="Bayer E.A."/>
            <person name="Brown S.D."/>
        </authorList>
    </citation>
    <scope>NUCLEOTIDE SEQUENCE [LARGE SCALE GENOMIC DNA]</scope>
    <source>
        <strain evidence="7">DSM 2933</strain>
    </source>
</reference>
<dbReference type="SMART" id="SM00487">
    <property type="entry name" value="DEXDc"/>
    <property type="match status" value="1"/>
</dbReference>
<dbReference type="InterPro" id="IPR006935">
    <property type="entry name" value="Helicase/UvrB_N"/>
</dbReference>
<dbReference type="GO" id="GO:0003677">
    <property type="term" value="F:DNA binding"/>
    <property type="evidence" value="ECO:0007669"/>
    <property type="project" value="InterPro"/>
</dbReference>
<dbReference type="GO" id="GO:0016787">
    <property type="term" value="F:hydrolase activity"/>
    <property type="evidence" value="ECO:0007669"/>
    <property type="project" value="UniProtKB-KW"/>
</dbReference>
<dbReference type="SMART" id="SM00490">
    <property type="entry name" value="HELICc"/>
    <property type="match status" value="1"/>
</dbReference>
<dbReference type="OrthoDB" id="9802848at2"/>
<feature type="domain" description="Helicase ATP-binding" evidence="5">
    <location>
        <begin position="111"/>
        <end position="265"/>
    </location>
</feature>
<dbReference type="STRING" id="398512.Bccel_0080"/>